<gene>
    <name evidence="2" type="ORF">DQG23_30305</name>
</gene>
<proteinExistence type="predicted"/>
<name>A0A329M6A8_9BACL</name>
<reference evidence="2 3" key="1">
    <citation type="journal article" date="2009" name="Int. J. Syst. Evol. Microbiol.">
        <title>Paenibacillus contaminans sp. nov., isolated from a contaminated laboratory plate.</title>
        <authorList>
            <person name="Chou J.H."/>
            <person name="Lee J.H."/>
            <person name="Lin M.C."/>
            <person name="Chang P.S."/>
            <person name="Arun A.B."/>
            <person name="Young C.C."/>
            <person name="Chen W.M."/>
        </authorList>
    </citation>
    <scope>NUCLEOTIDE SEQUENCE [LARGE SCALE GENOMIC DNA]</scope>
    <source>
        <strain evidence="2 3">CKOBP-6</strain>
    </source>
</reference>
<sequence length="70" mass="7936">MSRNRARNERMLRMVVFFLGIVFITIAAFYVLSMVMDPAGDQGLLVVICMVISLQISFLTAYVIMNSKKT</sequence>
<evidence type="ECO:0000313" key="2">
    <source>
        <dbReference type="EMBL" id="RAV15298.1"/>
    </source>
</evidence>
<keyword evidence="1" id="KW-0812">Transmembrane</keyword>
<organism evidence="2 3">
    <name type="scientific">Paenibacillus contaminans</name>
    <dbReference type="NCBI Taxonomy" id="450362"/>
    <lineage>
        <taxon>Bacteria</taxon>
        <taxon>Bacillati</taxon>
        <taxon>Bacillota</taxon>
        <taxon>Bacilli</taxon>
        <taxon>Bacillales</taxon>
        <taxon>Paenibacillaceae</taxon>
        <taxon>Paenibacillus</taxon>
    </lineage>
</organism>
<evidence type="ECO:0000313" key="3">
    <source>
        <dbReference type="Proteomes" id="UP000250369"/>
    </source>
</evidence>
<keyword evidence="1" id="KW-1133">Transmembrane helix</keyword>
<dbReference type="Proteomes" id="UP000250369">
    <property type="component" value="Unassembled WGS sequence"/>
</dbReference>
<dbReference type="AlphaFoldDB" id="A0A329M6A8"/>
<dbReference type="EMBL" id="QMFB01000024">
    <property type="protein sequence ID" value="RAV15298.1"/>
    <property type="molecule type" value="Genomic_DNA"/>
</dbReference>
<accession>A0A329M6A8</accession>
<feature type="transmembrane region" description="Helical" evidence="1">
    <location>
        <begin position="12"/>
        <end position="32"/>
    </location>
</feature>
<protein>
    <submittedName>
        <fullName evidence="2">Uncharacterized protein</fullName>
    </submittedName>
</protein>
<keyword evidence="3" id="KW-1185">Reference proteome</keyword>
<feature type="transmembrane region" description="Helical" evidence="1">
    <location>
        <begin position="44"/>
        <end position="65"/>
    </location>
</feature>
<evidence type="ECO:0000256" key="1">
    <source>
        <dbReference type="SAM" id="Phobius"/>
    </source>
</evidence>
<comment type="caution">
    <text evidence="2">The sequence shown here is derived from an EMBL/GenBank/DDBJ whole genome shotgun (WGS) entry which is preliminary data.</text>
</comment>
<keyword evidence="1" id="KW-0472">Membrane</keyword>